<dbReference type="InterPro" id="IPR050091">
    <property type="entry name" value="PKS_NRPS_Biosynth_Enz"/>
</dbReference>
<gene>
    <name evidence="3" type="ORF">K432DRAFT_396554</name>
</gene>
<dbReference type="SUPFAM" id="SSF53901">
    <property type="entry name" value="Thiolase-like"/>
    <property type="match status" value="1"/>
</dbReference>
<dbReference type="GO" id="GO:0044550">
    <property type="term" value="P:secondary metabolite biosynthetic process"/>
    <property type="evidence" value="ECO:0007669"/>
    <property type="project" value="TreeGrafter"/>
</dbReference>
<organism evidence="3 4">
    <name type="scientific">Lepidopterella palustris CBS 459.81</name>
    <dbReference type="NCBI Taxonomy" id="1314670"/>
    <lineage>
        <taxon>Eukaryota</taxon>
        <taxon>Fungi</taxon>
        <taxon>Dikarya</taxon>
        <taxon>Ascomycota</taxon>
        <taxon>Pezizomycotina</taxon>
        <taxon>Dothideomycetes</taxon>
        <taxon>Pleosporomycetidae</taxon>
        <taxon>Mytilinidiales</taxon>
        <taxon>Argynnaceae</taxon>
        <taxon>Lepidopterella</taxon>
    </lineage>
</organism>
<dbReference type="GO" id="GO:0004312">
    <property type="term" value="F:fatty acid synthase activity"/>
    <property type="evidence" value="ECO:0007669"/>
    <property type="project" value="TreeGrafter"/>
</dbReference>
<dbReference type="AlphaFoldDB" id="A0A8E2JBU8"/>
<reference evidence="3 4" key="1">
    <citation type="journal article" date="2016" name="Nat. Commun.">
        <title>Ectomycorrhizal ecology is imprinted in the genome of the dominant symbiotic fungus Cenococcum geophilum.</title>
        <authorList>
            <consortium name="DOE Joint Genome Institute"/>
            <person name="Peter M."/>
            <person name="Kohler A."/>
            <person name="Ohm R.A."/>
            <person name="Kuo A."/>
            <person name="Krutzmann J."/>
            <person name="Morin E."/>
            <person name="Arend M."/>
            <person name="Barry K.W."/>
            <person name="Binder M."/>
            <person name="Choi C."/>
            <person name="Clum A."/>
            <person name="Copeland A."/>
            <person name="Grisel N."/>
            <person name="Haridas S."/>
            <person name="Kipfer T."/>
            <person name="LaButti K."/>
            <person name="Lindquist E."/>
            <person name="Lipzen A."/>
            <person name="Maire R."/>
            <person name="Meier B."/>
            <person name="Mihaltcheva S."/>
            <person name="Molinier V."/>
            <person name="Murat C."/>
            <person name="Poggeler S."/>
            <person name="Quandt C.A."/>
            <person name="Sperisen C."/>
            <person name="Tritt A."/>
            <person name="Tisserant E."/>
            <person name="Crous P.W."/>
            <person name="Henrissat B."/>
            <person name="Nehls U."/>
            <person name="Egli S."/>
            <person name="Spatafora J.W."/>
            <person name="Grigoriev I.V."/>
            <person name="Martin F.M."/>
        </authorList>
    </citation>
    <scope>NUCLEOTIDE SEQUENCE [LARGE SCALE GENOMIC DNA]</scope>
    <source>
        <strain evidence="3 4">CBS 459.81</strain>
    </source>
</reference>
<dbReference type="Proteomes" id="UP000250266">
    <property type="component" value="Unassembled WGS sequence"/>
</dbReference>
<proteinExistence type="predicted"/>
<feature type="compositionally biased region" description="Low complexity" evidence="1">
    <location>
        <begin position="1"/>
        <end position="18"/>
    </location>
</feature>
<accession>A0A8E2JBU8</accession>
<keyword evidence="4" id="KW-1185">Reference proteome</keyword>
<dbReference type="OrthoDB" id="5397531at2759"/>
<evidence type="ECO:0000313" key="3">
    <source>
        <dbReference type="EMBL" id="OCK76294.1"/>
    </source>
</evidence>
<feature type="region of interest" description="Disordered" evidence="1">
    <location>
        <begin position="1"/>
        <end position="57"/>
    </location>
</feature>
<protein>
    <recommendedName>
        <fullName evidence="2">Beta-ketoacyl synthase-like N-terminal domain-containing protein</fullName>
    </recommendedName>
</protein>
<dbReference type="InterPro" id="IPR016039">
    <property type="entry name" value="Thiolase-like"/>
</dbReference>
<dbReference type="GO" id="GO:0006633">
    <property type="term" value="P:fatty acid biosynthetic process"/>
    <property type="evidence" value="ECO:0007669"/>
    <property type="project" value="TreeGrafter"/>
</dbReference>
<evidence type="ECO:0000313" key="4">
    <source>
        <dbReference type="Proteomes" id="UP000250266"/>
    </source>
</evidence>
<dbReference type="PANTHER" id="PTHR43775">
    <property type="entry name" value="FATTY ACID SYNTHASE"/>
    <property type="match status" value="1"/>
</dbReference>
<dbReference type="PANTHER" id="PTHR43775:SF29">
    <property type="entry name" value="ASPERFURANONE POLYKETIDE SYNTHASE AFOG-RELATED"/>
    <property type="match status" value="1"/>
</dbReference>
<evidence type="ECO:0000256" key="1">
    <source>
        <dbReference type="SAM" id="MobiDB-lite"/>
    </source>
</evidence>
<name>A0A8E2JBU8_9PEZI</name>
<dbReference type="Pfam" id="PF00109">
    <property type="entry name" value="ketoacyl-synt"/>
    <property type="match status" value="1"/>
</dbReference>
<dbReference type="EMBL" id="KV745224">
    <property type="protein sequence ID" value="OCK76294.1"/>
    <property type="molecule type" value="Genomic_DNA"/>
</dbReference>
<sequence length="150" mass="15751">MLAHSDSSSNGASIPSGSNGIGIDGVHHGTNGFKDTNGTNGTNGTHHAHTHTDQDAARSGAPIPIAIVSMACRFGGDVHSPSKLWDLCAAVKDSLCPIPEQRFDAQSLYHQDKNRIGRCHVVGGYFMSQDISVFDAGFFNLAANVATITC</sequence>
<evidence type="ECO:0000259" key="2">
    <source>
        <dbReference type="Pfam" id="PF00109"/>
    </source>
</evidence>
<feature type="domain" description="Beta-ketoacyl synthase-like N-terminal" evidence="2">
    <location>
        <begin position="64"/>
        <end position="144"/>
    </location>
</feature>
<feature type="compositionally biased region" description="Low complexity" evidence="1">
    <location>
        <begin position="29"/>
        <end position="45"/>
    </location>
</feature>
<dbReference type="InterPro" id="IPR014030">
    <property type="entry name" value="Ketoacyl_synth_N"/>
</dbReference>
<dbReference type="Gene3D" id="3.40.47.10">
    <property type="match status" value="1"/>
</dbReference>